<evidence type="ECO:0000313" key="7">
    <source>
        <dbReference type="EMBL" id="JAT69705.1"/>
    </source>
</evidence>
<dbReference type="EMBL" id="GDKF01008917">
    <property type="protein sequence ID" value="JAT69705.1"/>
    <property type="molecule type" value="Transcribed_RNA"/>
</dbReference>
<dbReference type="NCBIfam" id="TIGR00105">
    <property type="entry name" value="L31"/>
    <property type="match status" value="1"/>
</dbReference>
<reference evidence="7" key="1">
    <citation type="submission" date="2015-08" db="EMBL/GenBank/DDBJ databases">
        <authorList>
            <person name="Babu N.S."/>
            <person name="Beckwith C.J."/>
            <person name="Beseler K.G."/>
            <person name="Brison A."/>
            <person name="Carone J.V."/>
            <person name="Caskin T.P."/>
            <person name="Diamond M."/>
            <person name="Durham M.E."/>
            <person name="Foxe J.M."/>
            <person name="Go M."/>
            <person name="Henderson B.A."/>
            <person name="Jones I.B."/>
            <person name="McGettigan J.A."/>
            <person name="Micheletti S.J."/>
            <person name="Nasrallah M.E."/>
            <person name="Ortiz D."/>
            <person name="Piller C.R."/>
            <person name="Privatt S.R."/>
            <person name="Schneider S.L."/>
            <person name="Sharp S."/>
            <person name="Smith T.C."/>
            <person name="Stanton J.D."/>
            <person name="Ullery H.E."/>
            <person name="Wilson R.J."/>
            <person name="Serrano M.G."/>
            <person name="Buck G."/>
            <person name="Lee V."/>
            <person name="Wang Y."/>
            <person name="Carvalho R."/>
            <person name="Voegtly L."/>
            <person name="Shi R."/>
            <person name="Duckworth R."/>
            <person name="Johnson A."/>
            <person name="Loviza R."/>
            <person name="Walstead R."/>
            <person name="Shah Z."/>
            <person name="Kiflezghi M."/>
            <person name="Wade K."/>
            <person name="Ball S.L."/>
            <person name="Bradley K.W."/>
            <person name="Asai D.J."/>
            <person name="Bowman C.A."/>
            <person name="Russell D.A."/>
            <person name="Pope W.H."/>
            <person name="Jacobs-Sera D."/>
            <person name="Hendrix R.W."/>
            <person name="Hatfull G.F."/>
        </authorList>
    </citation>
    <scope>NUCLEOTIDE SEQUENCE</scope>
</reference>
<evidence type="ECO:0000256" key="1">
    <source>
        <dbReference type="ARBA" id="ARBA00009296"/>
    </source>
</evidence>
<evidence type="ECO:0000256" key="2">
    <source>
        <dbReference type="ARBA" id="ARBA00022980"/>
    </source>
</evidence>
<evidence type="ECO:0000313" key="9">
    <source>
        <dbReference type="Proteomes" id="UP000279271"/>
    </source>
</evidence>
<keyword evidence="2" id="KW-0689">Ribosomal protein</keyword>
<evidence type="ECO:0000313" key="8">
    <source>
        <dbReference type="EMBL" id="RMZ56330.1"/>
    </source>
</evidence>
<dbReference type="SUPFAM" id="SSF143800">
    <property type="entry name" value="L28p-like"/>
    <property type="match status" value="1"/>
</dbReference>
<accession>A0A1D1ZSH9</accession>
<dbReference type="Proteomes" id="UP000279271">
    <property type="component" value="Unassembled WGS sequence"/>
</dbReference>
<evidence type="ECO:0000256" key="3">
    <source>
        <dbReference type="ARBA" id="ARBA00023274"/>
    </source>
</evidence>
<keyword evidence="3" id="KW-0687">Ribonucleoprotein</keyword>
<name>A0A1D1ZSH9_AUXPR</name>
<dbReference type="InterPro" id="IPR042105">
    <property type="entry name" value="Ribosomal_bL31_sf"/>
</dbReference>
<dbReference type="GO" id="GO:1990904">
    <property type="term" value="C:ribonucleoprotein complex"/>
    <property type="evidence" value="ECO:0007669"/>
    <property type="project" value="UniProtKB-KW"/>
</dbReference>
<dbReference type="PANTHER" id="PTHR33280">
    <property type="entry name" value="50S RIBOSOMAL PROTEIN L31, CHLOROPLASTIC"/>
    <property type="match status" value="1"/>
</dbReference>
<dbReference type="Gene3D" id="4.10.830.30">
    <property type="entry name" value="Ribosomal protein L31"/>
    <property type="match status" value="1"/>
</dbReference>
<gene>
    <name evidence="8" type="ORF">APUTEX25_003490</name>
    <name evidence="7" type="ORF">g.2401</name>
</gene>
<dbReference type="AlphaFoldDB" id="A0A1D1ZSH9"/>
<dbReference type="GO" id="GO:0003735">
    <property type="term" value="F:structural constituent of ribosome"/>
    <property type="evidence" value="ECO:0007669"/>
    <property type="project" value="InterPro"/>
</dbReference>
<dbReference type="PRINTS" id="PR01249">
    <property type="entry name" value="RIBOSOMALL31"/>
</dbReference>
<comment type="similarity">
    <text evidence="1">Belongs to the bacterial ribosomal protein bL31 family. Type A subfamily.</text>
</comment>
<evidence type="ECO:0000256" key="6">
    <source>
        <dbReference type="SAM" id="MobiDB-lite"/>
    </source>
</evidence>
<reference evidence="8" key="4">
    <citation type="submission" date="2018-11" db="EMBL/GenBank/DDBJ databases">
        <title>Characterization of plant carbon substrate utilization by Auxenochlorella protothecoides.</title>
        <authorList>
            <person name="Vogler B.W."/>
            <person name="Starkenburg S.R."/>
            <person name="Sudasinghe N."/>
            <person name="Schambach J.Y."/>
            <person name="Rollin J.A."/>
            <person name="Pattathil S."/>
            <person name="Barry A.N."/>
        </authorList>
    </citation>
    <scope>NUCLEOTIDE SEQUENCE [LARGE SCALE GENOMIC DNA]</scope>
    <source>
        <strain evidence="8">UTEX 25</strain>
    </source>
</reference>
<evidence type="ECO:0000256" key="5">
    <source>
        <dbReference type="ARBA" id="ARBA00035529"/>
    </source>
</evidence>
<dbReference type="GO" id="GO:0005840">
    <property type="term" value="C:ribosome"/>
    <property type="evidence" value="ECO:0007669"/>
    <property type="project" value="UniProtKB-KW"/>
</dbReference>
<dbReference type="InterPro" id="IPR034704">
    <property type="entry name" value="Ribosomal_bL28/bL31-like_sf"/>
</dbReference>
<dbReference type="GO" id="GO:0006412">
    <property type="term" value="P:translation"/>
    <property type="evidence" value="ECO:0007669"/>
    <property type="project" value="InterPro"/>
</dbReference>
<dbReference type="EMBL" id="QOKY01000148">
    <property type="protein sequence ID" value="RMZ56330.1"/>
    <property type="molecule type" value="Genomic_DNA"/>
</dbReference>
<dbReference type="NCBIfam" id="NF001809">
    <property type="entry name" value="PRK00528.1"/>
    <property type="match status" value="1"/>
</dbReference>
<dbReference type="PANTHER" id="PTHR33280:SF1">
    <property type="entry name" value="LARGE RIBOSOMAL SUBUNIT PROTEIN BL31C"/>
    <property type="match status" value="1"/>
</dbReference>
<proteinExistence type="inferred from homology"/>
<reference evidence="8" key="3">
    <citation type="submission" date="2018-10" db="EMBL/GenBank/DDBJ databases">
        <authorList>
            <person name="Hovde B."/>
            <person name="Zhang X."/>
        </authorList>
    </citation>
    <scope>NUCLEOTIDE SEQUENCE [LARGE SCALE GENOMIC DNA]</scope>
    <source>
        <strain evidence="8">UTEX 25</strain>
    </source>
</reference>
<sequence length="152" mass="16453">MQQAVAFGSSHALALRPTKVHTAPRGRCVPSHVACAKKNIHPEWFEKSRVICNGEEVLVTSGTKPNYTVEIWSGNHPFYRGVNSTMVTDEGRVSRFRKRFAGLEALNKISGGETVIGGKGGARPATLDDDSDDEGVAVAAKPVVKPKQKKKK</sequence>
<evidence type="ECO:0000256" key="4">
    <source>
        <dbReference type="ARBA" id="ARBA00035270"/>
    </source>
</evidence>
<reference evidence="9" key="2">
    <citation type="journal article" date="2018" name="Algal Res.">
        <title>Characterization of plant carbon substrate utilization by Auxenochlorella protothecoides.</title>
        <authorList>
            <person name="Vogler B.W."/>
            <person name="Starkenburg S.R."/>
            <person name="Sudasinghe N."/>
            <person name="Schambach J.Y."/>
            <person name="Rollin J.A."/>
            <person name="Pattathil S."/>
            <person name="Barry A.N."/>
        </authorList>
    </citation>
    <scope>NUCLEOTIDE SEQUENCE [LARGE SCALE GENOMIC DNA]</scope>
    <source>
        <strain evidence="9">UTEX 25</strain>
    </source>
</reference>
<feature type="region of interest" description="Disordered" evidence="6">
    <location>
        <begin position="113"/>
        <end position="152"/>
    </location>
</feature>
<protein>
    <recommendedName>
        <fullName evidence="4">Large ribosomal subunit protein bL31c</fullName>
    </recommendedName>
    <alternativeName>
        <fullName evidence="5">50S ribosomal protein L31, chloroplastic</fullName>
    </alternativeName>
</protein>
<dbReference type="InterPro" id="IPR002150">
    <property type="entry name" value="Ribosomal_bL31"/>
</dbReference>
<organism evidence="7">
    <name type="scientific">Auxenochlorella protothecoides</name>
    <name type="common">Green microalga</name>
    <name type="synonym">Chlorella protothecoides</name>
    <dbReference type="NCBI Taxonomy" id="3075"/>
    <lineage>
        <taxon>Eukaryota</taxon>
        <taxon>Viridiplantae</taxon>
        <taxon>Chlorophyta</taxon>
        <taxon>core chlorophytes</taxon>
        <taxon>Trebouxiophyceae</taxon>
        <taxon>Chlorellales</taxon>
        <taxon>Chlorellaceae</taxon>
        <taxon>Auxenochlorella</taxon>
    </lineage>
</organism>
<dbReference type="Pfam" id="PF01197">
    <property type="entry name" value="Ribosomal_L31"/>
    <property type="match status" value="1"/>
</dbReference>